<dbReference type="OrthoDB" id="7572606at2"/>
<name>A0A2P7QNE7_9SPHN</name>
<dbReference type="RefSeq" id="WP_106513377.1">
    <property type="nucleotide sequence ID" value="NZ_PXYI01000004.1"/>
</dbReference>
<keyword evidence="3" id="KW-1185">Reference proteome</keyword>
<dbReference type="AlphaFoldDB" id="A0A2P7QNE7"/>
<sequence length="127" mass="13343">MPPLLPLVLFTVATAAPARSGDVIPEAFHGEWAVDIAQCSSKGADNVEGMTISADAITRYEDGVAITRVEATGRNSIRYQGMYANYDEEAPTSGTLLLSADGNRLIGAGYAEGPDGKGPDLLRCPRS</sequence>
<reference evidence="2 3" key="1">
    <citation type="submission" date="2018-03" db="EMBL/GenBank/DDBJ databases">
        <title>The draft genome of Sphingosinicella sp. GL-C-18.</title>
        <authorList>
            <person name="Liu L."/>
            <person name="Li L."/>
            <person name="Liang L."/>
            <person name="Zhang X."/>
            <person name="Wang T."/>
        </authorList>
    </citation>
    <scope>NUCLEOTIDE SEQUENCE [LARGE SCALE GENOMIC DNA]</scope>
    <source>
        <strain evidence="2 3">GL-C-18</strain>
    </source>
</reference>
<evidence type="ECO:0000313" key="2">
    <source>
        <dbReference type="EMBL" id="PSJ39476.1"/>
    </source>
</evidence>
<feature type="region of interest" description="Disordered" evidence="1">
    <location>
        <begin position="108"/>
        <end position="127"/>
    </location>
</feature>
<evidence type="ECO:0000313" key="3">
    <source>
        <dbReference type="Proteomes" id="UP000241167"/>
    </source>
</evidence>
<dbReference type="EMBL" id="PXYI01000004">
    <property type="protein sequence ID" value="PSJ39476.1"/>
    <property type="molecule type" value="Genomic_DNA"/>
</dbReference>
<accession>A0A2P7QNE7</accession>
<dbReference type="Proteomes" id="UP000241167">
    <property type="component" value="Unassembled WGS sequence"/>
</dbReference>
<gene>
    <name evidence="2" type="ORF">C7I55_12760</name>
</gene>
<proteinExistence type="predicted"/>
<protein>
    <submittedName>
        <fullName evidence="2">Uncharacterized protein</fullName>
    </submittedName>
</protein>
<evidence type="ECO:0000256" key="1">
    <source>
        <dbReference type="SAM" id="MobiDB-lite"/>
    </source>
</evidence>
<comment type="caution">
    <text evidence="2">The sequence shown here is derived from an EMBL/GenBank/DDBJ whole genome shotgun (WGS) entry which is preliminary data.</text>
</comment>
<organism evidence="2 3">
    <name type="scientific">Allosphingosinicella deserti</name>
    <dbReference type="NCBI Taxonomy" id="2116704"/>
    <lineage>
        <taxon>Bacteria</taxon>
        <taxon>Pseudomonadati</taxon>
        <taxon>Pseudomonadota</taxon>
        <taxon>Alphaproteobacteria</taxon>
        <taxon>Sphingomonadales</taxon>
        <taxon>Sphingomonadaceae</taxon>
        <taxon>Allosphingosinicella</taxon>
    </lineage>
</organism>